<protein>
    <submittedName>
        <fullName evidence="2">Uncharacterized protein</fullName>
    </submittedName>
</protein>
<feature type="transmembrane region" description="Helical" evidence="1">
    <location>
        <begin position="184"/>
        <end position="202"/>
    </location>
</feature>
<feature type="transmembrane region" description="Helical" evidence="1">
    <location>
        <begin position="159"/>
        <end position="177"/>
    </location>
</feature>
<feature type="transmembrane region" description="Helical" evidence="1">
    <location>
        <begin position="103"/>
        <end position="119"/>
    </location>
</feature>
<gene>
    <name evidence="2" type="ORF">JF290_03985</name>
</gene>
<dbReference type="EMBL" id="JAELVR010000002">
    <property type="protein sequence ID" value="MBJ6370677.1"/>
    <property type="molecule type" value="Genomic_DNA"/>
</dbReference>
<comment type="caution">
    <text evidence="2">The sequence shown here is derived from an EMBL/GenBank/DDBJ whole genome shotgun (WGS) entry which is preliminary data.</text>
</comment>
<name>A0A8J7ISN6_9RHOB</name>
<evidence type="ECO:0000313" key="2">
    <source>
        <dbReference type="EMBL" id="MBJ6370677.1"/>
    </source>
</evidence>
<reference evidence="2" key="1">
    <citation type="submission" date="2020-12" db="EMBL/GenBank/DDBJ databases">
        <title>Sedimentitalea sp. nov., isolated from sand in Incheon.</title>
        <authorList>
            <person name="Kim W."/>
        </authorList>
    </citation>
    <scope>NUCLEOTIDE SEQUENCE</scope>
    <source>
        <strain evidence="2">CAU 1593</strain>
    </source>
</reference>
<dbReference type="AlphaFoldDB" id="A0A8J7ISN6"/>
<keyword evidence="3" id="KW-1185">Reference proteome</keyword>
<keyword evidence="1" id="KW-1133">Transmembrane helix</keyword>
<feature type="transmembrane region" description="Helical" evidence="1">
    <location>
        <begin position="45"/>
        <end position="66"/>
    </location>
</feature>
<feature type="transmembrane region" description="Helical" evidence="1">
    <location>
        <begin position="208"/>
        <end position="225"/>
    </location>
</feature>
<keyword evidence="1" id="KW-0472">Membrane</keyword>
<feature type="transmembrane region" description="Helical" evidence="1">
    <location>
        <begin position="78"/>
        <end position="97"/>
    </location>
</feature>
<keyword evidence="1" id="KW-0812">Transmembrane</keyword>
<evidence type="ECO:0000313" key="3">
    <source>
        <dbReference type="Proteomes" id="UP000619079"/>
    </source>
</evidence>
<feature type="transmembrane region" description="Helical" evidence="1">
    <location>
        <begin position="131"/>
        <end position="153"/>
    </location>
</feature>
<dbReference type="Proteomes" id="UP000619079">
    <property type="component" value="Unassembled WGS sequence"/>
</dbReference>
<sequence length="227" mass="23441">MAVVVLLAALAFVASPFLVPGFGGFEPNQFPVPQDDPPVQPAGYAFAIWGVIYAWLLAGALFGLFLRADAVDWQPMRGPLALSMGLGAAWLPVALISPLGATVLIWAMLVAALMALRAAPVLDRWWGRAPVALYAGWLTAASSVSIGLVLAGYGLSGQVPAAVIALLIALGIGLFVLRRVPDIAEYAVALVWALVAVVVANLTQSLTVLVLAGAAAAIIAIAALARR</sequence>
<proteinExistence type="predicted"/>
<organism evidence="2 3">
    <name type="scientific">Sedimentitalea arenosa</name>
    <dbReference type="NCBI Taxonomy" id="2798803"/>
    <lineage>
        <taxon>Bacteria</taxon>
        <taxon>Pseudomonadati</taxon>
        <taxon>Pseudomonadota</taxon>
        <taxon>Alphaproteobacteria</taxon>
        <taxon>Rhodobacterales</taxon>
        <taxon>Paracoccaceae</taxon>
        <taxon>Sedimentitalea</taxon>
    </lineage>
</organism>
<accession>A0A8J7ISN6</accession>
<evidence type="ECO:0000256" key="1">
    <source>
        <dbReference type="SAM" id="Phobius"/>
    </source>
</evidence>